<organism evidence="3 4">
    <name type="scientific">Caenorhabditis briggsae</name>
    <dbReference type="NCBI Taxonomy" id="6238"/>
    <lineage>
        <taxon>Eukaryota</taxon>
        <taxon>Metazoa</taxon>
        <taxon>Ecdysozoa</taxon>
        <taxon>Nematoda</taxon>
        <taxon>Chromadorea</taxon>
        <taxon>Rhabditida</taxon>
        <taxon>Rhabditina</taxon>
        <taxon>Rhabditomorpha</taxon>
        <taxon>Rhabditoidea</taxon>
        <taxon>Rhabditidae</taxon>
        <taxon>Peloderinae</taxon>
        <taxon>Caenorhabditis</taxon>
    </lineage>
</organism>
<dbReference type="InterPro" id="IPR011021">
    <property type="entry name" value="Arrestin-like_N"/>
</dbReference>
<dbReference type="SUPFAM" id="SSF81296">
    <property type="entry name" value="E set domains"/>
    <property type="match status" value="4"/>
</dbReference>
<dbReference type="InterPro" id="IPR014752">
    <property type="entry name" value="Arrestin-like_C"/>
</dbReference>
<evidence type="ECO:0000313" key="3">
    <source>
        <dbReference type="EMBL" id="ULU07344.1"/>
    </source>
</evidence>
<dbReference type="Gene3D" id="2.60.40.640">
    <property type="match status" value="4"/>
</dbReference>
<dbReference type="InterPro" id="IPR014756">
    <property type="entry name" value="Ig_E-set"/>
</dbReference>
<protein>
    <recommendedName>
        <fullName evidence="2">Arrestin C-terminal-like domain-containing protein</fullName>
    </recommendedName>
</protein>
<gene>
    <name evidence="3" type="ORF">L3Y34_018828</name>
</gene>
<dbReference type="InterPro" id="IPR011022">
    <property type="entry name" value="Arrestin_C-like"/>
</dbReference>
<dbReference type="SMART" id="SM01017">
    <property type="entry name" value="Arrestin_C"/>
    <property type="match status" value="2"/>
</dbReference>
<proteinExistence type="inferred from homology"/>
<dbReference type="Pfam" id="PF02752">
    <property type="entry name" value="Arrestin_C"/>
    <property type="match status" value="2"/>
</dbReference>
<comment type="similarity">
    <text evidence="1">Belongs to the arrestin family.</text>
</comment>
<sequence>MAWSTPTIEFTKSVFFPGEQVTGRVWVQTKKDMTARNVEITFMGLTVTAWRVDGERRNRPVEDFVQKKAEELFLEMKHVVWTPEDHHNNFPAGDYEWKFSFDLPKECPTSFEGTFGFIRYFVRVHIDVPNWLDTKVDSAVTVSPNIDLNSIPGVNEPVDIQVEKFNQKCACLPFLGNNGLVCYTIQSSKLGYVAGETVSVKGAIENRSSKTLSEIEAIYKRRVIYRKDLSNDIFKPRRDMDSASDSYNSKKEEIVMQAVTEQCDIEPGTTKTFSFSFTVPPVVATIRSSKFVNVEYFITVAADRQYCDSSEIPTFNLIVGNVPLLEKDSSLIPSHKFVKADSAKCWSTLLKPKFRYQVPYYGHSEAAYHSEDRIMALCQPEIEFEKDVYLPGEEITGRAWVSTTKDMKAKSVEITFTGKAINAFKIGKSNVSKAGKKSEDVYVEMKHEVWAPENEENTFPAGDYEWKFSFELPKNCPPSFEGKGGFIRYSVLLHMDIPNSKQINIERAVTVSPIIDLNNIAEAGEPTKMELNSTVSFCHCFPCLPSRGSVIYELASPKLGYVSGETVIINGRIHNKTSKPIRIIQAKLNRLVTYREELQGKNKKRNPANAKGFKSQAEKTVLETKIERCQIQPDEIMPFEFSFVIPPVVATIRNSKCINVEYNVSIWADTGFCNKIEDASLNILVGNVPLDPSSLASQKFVDGNAAQSWKVHLKPDFTYQIPYYGI</sequence>
<evidence type="ECO:0000259" key="2">
    <source>
        <dbReference type="SMART" id="SM01017"/>
    </source>
</evidence>
<reference evidence="3 4" key="1">
    <citation type="submission" date="2022-05" db="EMBL/GenBank/DDBJ databases">
        <title>Chromosome-level reference genomes for two strains of Caenorhabditis briggsae: an improved platform for comparative genomics.</title>
        <authorList>
            <person name="Stevens L."/>
            <person name="Andersen E.C."/>
        </authorList>
    </citation>
    <scope>NUCLEOTIDE SEQUENCE [LARGE SCALE GENOMIC DNA]</scope>
    <source>
        <strain evidence="3">QX1410_ONT</strain>
        <tissue evidence="3">Whole-organism</tissue>
    </source>
</reference>
<dbReference type="Pfam" id="PF00339">
    <property type="entry name" value="Arrestin_N"/>
    <property type="match status" value="2"/>
</dbReference>
<dbReference type="AlphaFoldDB" id="A0AAE9DLA6"/>
<feature type="domain" description="Arrestin C-terminal-like" evidence="2">
    <location>
        <begin position="546"/>
        <end position="690"/>
    </location>
</feature>
<dbReference type="Proteomes" id="UP000827892">
    <property type="component" value="Chromosome II"/>
</dbReference>
<dbReference type="PANTHER" id="PTHR11188:SF151">
    <property type="entry name" value="ARRESTIN C-TERMINAL-LIKE DOMAIN-CONTAINING PROTEIN"/>
    <property type="match status" value="1"/>
</dbReference>
<evidence type="ECO:0000256" key="1">
    <source>
        <dbReference type="ARBA" id="ARBA00005298"/>
    </source>
</evidence>
<dbReference type="InterPro" id="IPR050357">
    <property type="entry name" value="Arrestin_domain-protein"/>
</dbReference>
<name>A0AAE9DLA6_CAEBR</name>
<feature type="domain" description="Arrestin C-terminal-like" evidence="2">
    <location>
        <begin position="177"/>
        <end position="324"/>
    </location>
</feature>
<dbReference type="EMBL" id="CP090892">
    <property type="protein sequence ID" value="ULU07344.1"/>
    <property type="molecule type" value="Genomic_DNA"/>
</dbReference>
<dbReference type="PANTHER" id="PTHR11188">
    <property type="entry name" value="ARRESTIN DOMAIN CONTAINING PROTEIN"/>
    <property type="match status" value="1"/>
</dbReference>
<evidence type="ECO:0000313" key="4">
    <source>
        <dbReference type="Proteomes" id="UP000827892"/>
    </source>
</evidence>
<accession>A0AAE9DLA6</accession>